<organism evidence="1 2">
    <name type="scientific">Ditylenchus dipsaci</name>
    <dbReference type="NCBI Taxonomy" id="166011"/>
    <lineage>
        <taxon>Eukaryota</taxon>
        <taxon>Metazoa</taxon>
        <taxon>Ecdysozoa</taxon>
        <taxon>Nematoda</taxon>
        <taxon>Chromadorea</taxon>
        <taxon>Rhabditida</taxon>
        <taxon>Tylenchina</taxon>
        <taxon>Tylenchomorpha</taxon>
        <taxon>Sphaerularioidea</taxon>
        <taxon>Anguinidae</taxon>
        <taxon>Anguininae</taxon>
        <taxon>Ditylenchus</taxon>
    </lineage>
</organism>
<accession>A0A915EF53</accession>
<evidence type="ECO:0000313" key="1">
    <source>
        <dbReference type="Proteomes" id="UP000887574"/>
    </source>
</evidence>
<dbReference type="WBParaSite" id="jg5698">
    <property type="protein sequence ID" value="jg5698"/>
    <property type="gene ID" value="jg5698"/>
</dbReference>
<reference evidence="2" key="1">
    <citation type="submission" date="2022-11" db="UniProtKB">
        <authorList>
            <consortium name="WormBaseParasite"/>
        </authorList>
    </citation>
    <scope>IDENTIFICATION</scope>
</reference>
<protein>
    <submittedName>
        <fullName evidence="2">Uncharacterized protein</fullName>
    </submittedName>
</protein>
<sequence>MVCGIACQNNAARLQKSIHLLPVTTKGKDWSPDPNANDGQKKGKRRIDDLFQAGLLYIEVVVVVLQNGKRKK</sequence>
<name>A0A915EF53_9BILA</name>
<evidence type="ECO:0000313" key="2">
    <source>
        <dbReference type="WBParaSite" id="jg5698"/>
    </source>
</evidence>
<dbReference type="Proteomes" id="UP000887574">
    <property type="component" value="Unplaced"/>
</dbReference>
<proteinExistence type="predicted"/>
<keyword evidence="1" id="KW-1185">Reference proteome</keyword>
<dbReference type="AlphaFoldDB" id="A0A915EF53"/>